<accession>A0A915I4H4</accession>
<feature type="coiled-coil region" evidence="2">
    <location>
        <begin position="230"/>
        <end position="348"/>
    </location>
</feature>
<keyword evidence="1 2" id="KW-0175">Coiled coil</keyword>
<dbReference type="InterPro" id="IPR002928">
    <property type="entry name" value="Myosin_tail"/>
</dbReference>
<dbReference type="SUPFAM" id="SSF57997">
    <property type="entry name" value="Tropomyosin"/>
    <property type="match status" value="1"/>
</dbReference>
<feature type="coiled-coil region" evidence="2">
    <location>
        <begin position="1071"/>
        <end position="1105"/>
    </location>
</feature>
<organism evidence="4 5">
    <name type="scientific">Romanomermis culicivorax</name>
    <name type="common">Nematode worm</name>
    <dbReference type="NCBI Taxonomy" id="13658"/>
    <lineage>
        <taxon>Eukaryota</taxon>
        <taxon>Metazoa</taxon>
        <taxon>Ecdysozoa</taxon>
        <taxon>Nematoda</taxon>
        <taxon>Enoplea</taxon>
        <taxon>Dorylaimia</taxon>
        <taxon>Mermithida</taxon>
        <taxon>Mermithoidea</taxon>
        <taxon>Mermithidae</taxon>
        <taxon>Romanomermis</taxon>
    </lineage>
</organism>
<feature type="coiled-coil region" evidence="2">
    <location>
        <begin position="937"/>
        <end position="1034"/>
    </location>
</feature>
<dbReference type="OMA" id="YQINGIY"/>
<keyword evidence="4" id="KW-1185">Reference proteome</keyword>
<evidence type="ECO:0000313" key="4">
    <source>
        <dbReference type="Proteomes" id="UP000887565"/>
    </source>
</evidence>
<dbReference type="WBParaSite" id="nRc.2.0.1.t08740-RA">
    <property type="protein sequence ID" value="nRc.2.0.1.t08740-RA"/>
    <property type="gene ID" value="nRc.2.0.1.g08740"/>
</dbReference>
<dbReference type="Pfam" id="PF01576">
    <property type="entry name" value="Myosin_tail_1"/>
    <property type="match status" value="1"/>
</dbReference>
<evidence type="ECO:0000256" key="2">
    <source>
        <dbReference type="SAM" id="Coils"/>
    </source>
</evidence>
<sequence length="1159" mass="134544">MCPPPRPDAPAWTHSPPYAGHVTKTTTTGQNYIKAIMIRSSSTRSQGWNVSVAVPSRLPKFVQARSAQYRLKKMASVPILKPTAVSLFLLCLPSAFPFFKNYHVWGLDVHVTLDRIIEKEEDMPSEIVWNEKTVAAVEDESLKSTIKRLEYDLHQIDNQFRVQSSNLHSTRNEMIRMASLIETLEQDKKLLQDLFKKSKDAHFEAELQLSCLIKSNSQNESLANSLERILDTEKMAKNDMIRENKRLESQLKNTTDTLSKAETLIRELQTKLSSLEMELKEAKVQIEHCQTTISKLHEEIKLLQEKITVVERQFKNEHQSRLNLEELSSQMRIELENLKLKLEKAMVDYVVETEKVIQKQNEIKRIKLDAESVVLEKDVTIKSLKDKFAEHILALNENVTNLQNDKKRLEKSVAEHKSRSEVLSAELDSVVKEKQNMELKKHRAETKAFEFELKIEQQNGSMAQLAGQKAKLAAEIQSTAFKLENLETELRQIIIEKTKLIRELTNQISNLEEANVVTFEYPSLRTELSVQKSRVIELSSENQSLNNKLDQAEQLSSDFSRKLVKSNEVISFLNAKVEEAEIYRLNSMEAQKKYYDFKISQLNDEIDILNSKINTLEKIKGQMLKDMKDLQDSLQMANNKIYLLDKKLKEHERSIAILTTNLQDMVEQFKICQEENRGLTNLTKKLQGHLDEMEIQITNLNEDNDKLRGELRNLNNELFVLSEKVKEAEKQRQRALAENEYLGKALTESEKLSTDKSEQILKLKEELAEFNLNLESKIREKLDEFEMIKKSLKKTIEELASSLEVETLNKLGAVKMQKILEEKLIDMESSLDQTILSRQEALSQVTKLQERNRDLTIVALKSDEKRQDVEQTLIDVQQKVIHYAKQCEELEAELRNILFYSHIYSTLFFYKAKAQANVFFEKLTVTENQSMENFVRAEFLESQNKKISKQYEDLVVECNNLVFKMTELDSKLKQCEADKLSLNDELIKEKESLDVSRQESRQFQANLLEARARIDELESNLSAAIEKAVCQEKKKLTQTERQLCEEQAAHLDTKKREKTAVKQLQTSQFILTEEKKRAERMNDTVSMLENRLRAYKCQREEAETVASMNYMRSRTLETDLTYTTKRADLADQVLQHYRSTNRSRNVILHDLPYVHMPLL</sequence>
<dbReference type="AlphaFoldDB" id="A0A915I4H4"/>
<feature type="coiled-coil region" evidence="2">
    <location>
        <begin position="599"/>
        <end position="802"/>
    </location>
</feature>
<evidence type="ECO:0000313" key="5">
    <source>
        <dbReference type="WBParaSite" id="nRc.2.0.1.t08740-RA"/>
    </source>
</evidence>
<evidence type="ECO:0000256" key="1">
    <source>
        <dbReference type="ARBA" id="ARBA00023054"/>
    </source>
</evidence>
<proteinExistence type="predicted"/>
<feature type="domain" description="Myosin tail" evidence="3">
    <location>
        <begin position="169"/>
        <end position="1130"/>
    </location>
</feature>
<dbReference type="GO" id="GO:0016459">
    <property type="term" value="C:myosin complex"/>
    <property type="evidence" value="ECO:0007669"/>
    <property type="project" value="InterPro"/>
</dbReference>
<reference evidence="5" key="1">
    <citation type="submission" date="2022-11" db="UniProtKB">
        <authorList>
            <consortium name="WormBaseParasite"/>
        </authorList>
    </citation>
    <scope>IDENTIFICATION</scope>
</reference>
<protein>
    <submittedName>
        <fullName evidence="5">Myosin tail domain-containing protein</fullName>
    </submittedName>
</protein>
<feature type="coiled-coil region" evidence="2">
    <location>
        <begin position="392"/>
        <end position="562"/>
    </location>
</feature>
<name>A0A915I4H4_ROMCU</name>
<dbReference type="Proteomes" id="UP000887565">
    <property type="component" value="Unplaced"/>
</dbReference>
<evidence type="ECO:0000259" key="3">
    <source>
        <dbReference type="Pfam" id="PF01576"/>
    </source>
</evidence>